<dbReference type="Gene3D" id="2.30.42.10">
    <property type="match status" value="1"/>
</dbReference>
<dbReference type="CDD" id="cd06782">
    <property type="entry name" value="cpPDZ_CPP-like"/>
    <property type="match status" value="1"/>
</dbReference>
<dbReference type="Proteomes" id="UP000808349">
    <property type="component" value="Unassembled WGS sequence"/>
</dbReference>
<keyword evidence="2 5" id="KW-0645">Protease</keyword>
<dbReference type="EMBL" id="JADKFW010000015">
    <property type="protein sequence ID" value="MBK9719060.1"/>
    <property type="molecule type" value="Genomic_DNA"/>
</dbReference>
<dbReference type="SMART" id="SM00245">
    <property type="entry name" value="TSPc"/>
    <property type="match status" value="1"/>
</dbReference>
<dbReference type="GO" id="GO:0006508">
    <property type="term" value="P:proteolysis"/>
    <property type="evidence" value="ECO:0007669"/>
    <property type="project" value="UniProtKB-KW"/>
</dbReference>
<evidence type="ECO:0000256" key="5">
    <source>
        <dbReference type="RuleBase" id="RU004404"/>
    </source>
</evidence>
<protein>
    <submittedName>
        <fullName evidence="7">S41 family peptidase</fullName>
    </submittedName>
</protein>
<keyword evidence="3 5" id="KW-0378">Hydrolase</keyword>
<evidence type="ECO:0000256" key="1">
    <source>
        <dbReference type="ARBA" id="ARBA00009179"/>
    </source>
</evidence>
<dbReference type="InterPro" id="IPR004447">
    <property type="entry name" value="Peptidase_S41A"/>
</dbReference>
<dbReference type="Pfam" id="PF13180">
    <property type="entry name" value="PDZ_2"/>
    <property type="match status" value="1"/>
</dbReference>
<proteinExistence type="inferred from homology"/>
<dbReference type="PROSITE" id="PS50106">
    <property type="entry name" value="PDZ"/>
    <property type="match status" value="1"/>
</dbReference>
<dbReference type="GO" id="GO:0008236">
    <property type="term" value="F:serine-type peptidase activity"/>
    <property type="evidence" value="ECO:0007669"/>
    <property type="project" value="UniProtKB-KW"/>
</dbReference>
<dbReference type="InterPro" id="IPR005151">
    <property type="entry name" value="Tail-specific_protease"/>
</dbReference>
<evidence type="ECO:0000256" key="4">
    <source>
        <dbReference type="ARBA" id="ARBA00022825"/>
    </source>
</evidence>
<dbReference type="CDD" id="cd07560">
    <property type="entry name" value="Peptidase_S41_CPP"/>
    <property type="match status" value="1"/>
</dbReference>
<dbReference type="GO" id="GO:0004175">
    <property type="term" value="F:endopeptidase activity"/>
    <property type="evidence" value="ECO:0007669"/>
    <property type="project" value="TreeGrafter"/>
</dbReference>
<dbReference type="InterPro" id="IPR029045">
    <property type="entry name" value="ClpP/crotonase-like_dom_sf"/>
</dbReference>
<name>A0A9D7SCD4_9BACT</name>
<comment type="caution">
    <text evidence="7">The sequence shown here is derived from an EMBL/GenBank/DDBJ whole genome shotgun (WGS) entry which is preliminary data.</text>
</comment>
<dbReference type="SMART" id="SM00228">
    <property type="entry name" value="PDZ"/>
    <property type="match status" value="1"/>
</dbReference>
<accession>A0A9D7SCD4</accession>
<evidence type="ECO:0000313" key="8">
    <source>
        <dbReference type="Proteomes" id="UP000808349"/>
    </source>
</evidence>
<sequence length="546" mass="61486">MKKNYKIALFGLGLLFIVGAGFTYDKYFEIAKNIEIFANVYKEINANYVDETDPSKLMKAGIDAMLNTLDPFTNYISEVQIENYRLAIEGKYNGIGARAKKIGDYVTITEVYKDYPAFKAGLQIGDQVLAVNGLDAKGKDSEDLYQIMRGMPKSEVQVTIMRPGSKEKLNLKLVRDEVNIPNVPYSGMVNENIGYIILNTFTENAGKNVQDAFKKLKAENPGLKGIIFDLRENGGGLLHEAVNVCNTFLPQGQLIASTRSKTRETDQSYKTNSNAVDEQIPLVILINKNSASASEIVSGTIQDLDRGVLIGQISYGKGLVQNTKDVGYNAKVKLTISKYYIPSGRCIQSSKYENGVKVHLPDSLRSSFKTRNGRVVYDGGGVDPDIEMKEADHPEIVQKILDQNMLFNYCTDYSLKNPPPADPKTYRFNEVEDFINYLKKNQFDDLSPLELKLKELETEAQKSKTKELDQEIATIKKDLNEKQWLDIEEHKELLRNLIEEELTGRVFYEGGRLLCRLQHDPLVKEAISVLNNTDRYQSILKGSKSK</sequence>
<dbReference type="Gene3D" id="3.90.226.10">
    <property type="entry name" value="2-enoyl-CoA Hydratase, Chain A, domain 1"/>
    <property type="match status" value="1"/>
</dbReference>
<dbReference type="NCBIfam" id="TIGR00225">
    <property type="entry name" value="prc"/>
    <property type="match status" value="1"/>
</dbReference>
<dbReference type="InterPro" id="IPR001478">
    <property type="entry name" value="PDZ"/>
</dbReference>
<dbReference type="GO" id="GO:0030288">
    <property type="term" value="C:outer membrane-bounded periplasmic space"/>
    <property type="evidence" value="ECO:0007669"/>
    <property type="project" value="TreeGrafter"/>
</dbReference>
<dbReference type="AlphaFoldDB" id="A0A9D7SCD4"/>
<evidence type="ECO:0000313" key="7">
    <source>
        <dbReference type="EMBL" id="MBK9719060.1"/>
    </source>
</evidence>
<dbReference type="Pfam" id="PF03572">
    <property type="entry name" value="Peptidase_S41"/>
    <property type="match status" value="1"/>
</dbReference>
<dbReference type="PANTHER" id="PTHR32060:SF30">
    <property type="entry name" value="CARBOXY-TERMINAL PROCESSING PROTEASE CTPA"/>
    <property type="match status" value="1"/>
</dbReference>
<organism evidence="7 8">
    <name type="scientific">Candidatus Defluviibacterium haderslevense</name>
    <dbReference type="NCBI Taxonomy" id="2981993"/>
    <lineage>
        <taxon>Bacteria</taxon>
        <taxon>Pseudomonadati</taxon>
        <taxon>Bacteroidota</taxon>
        <taxon>Saprospiria</taxon>
        <taxon>Saprospirales</taxon>
        <taxon>Saprospiraceae</taxon>
        <taxon>Candidatus Defluviibacterium</taxon>
    </lineage>
</organism>
<dbReference type="SUPFAM" id="SSF52096">
    <property type="entry name" value="ClpP/crotonase"/>
    <property type="match status" value="1"/>
</dbReference>
<dbReference type="Gene3D" id="3.30.750.44">
    <property type="match status" value="1"/>
</dbReference>
<keyword evidence="4 5" id="KW-0720">Serine protease</keyword>
<evidence type="ECO:0000259" key="6">
    <source>
        <dbReference type="PROSITE" id="PS50106"/>
    </source>
</evidence>
<gene>
    <name evidence="7" type="ORF">IPO85_16400</name>
</gene>
<dbReference type="PANTHER" id="PTHR32060">
    <property type="entry name" value="TAIL-SPECIFIC PROTEASE"/>
    <property type="match status" value="1"/>
</dbReference>
<reference evidence="7 8" key="1">
    <citation type="submission" date="2020-10" db="EMBL/GenBank/DDBJ databases">
        <title>Connecting structure to function with the recovery of over 1000 high-quality activated sludge metagenome-assembled genomes encoding full-length rRNA genes using long-read sequencing.</title>
        <authorList>
            <person name="Singleton C.M."/>
            <person name="Petriglieri F."/>
            <person name="Kristensen J.M."/>
            <person name="Kirkegaard R.H."/>
            <person name="Michaelsen T.Y."/>
            <person name="Andersen M.H."/>
            <person name="Karst S.M."/>
            <person name="Dueholm M.S."/>
            <person name="Nielsen P.H."/>
            <person name="Albertsen M."/>
        </authorList>
    </citation>
    <scope>NUCLEOTIDE SEQUENCE [LARGE SCALE GENOMIC DNA]</scope>
    <source>
        <strain evidence="7">Ribe_18-Q3-R11-54_BAT3C.373</strain>
    </source>
</reference>
<evidence type="ECO:0000256" key="3">
    <source>
        <dbReference type="ARBA" id="ARBA00022801"/>
    </source>
</evidence>
<dbReference type="InterPro" id="IPR036034">
    <property type="entry name" value="PDZ_sf"/>
</dbReference>
<evidence type="ECO:0000256" key="2">
    <source>
        <dbReference type="ARBA" id="ARBA00022670"/>
    </source>
</evidence>
<dbReference type="GO" id="GO:0007165">
    <property type="term" value="P:signal transduction"/>
    <property type="evidence" value="ECO:0007669"/>
    <property type="project" value="TreeGrafter"/>
</dbReference>
<dbReference type="SUPFAM" id="SSF50156">
    <property type="entry name" value="PDZ domain-like"/>
    <property type="match status" value="1"/>
</dbReference>
<comment type="similarity">
    <text evidence="1 5">Belongs to the peptidase S41A family.</text>
</comment>
<feature type="domain" description="PDZ" evidence="6">
    <location>
        <begin position="85"/>
        <end position="149"/>
    </location>
</feature>